<evidence type="ECO:0000313" key="3">
    <source>
        <dbReference type="Proteomes" id="UP001165561"/>
    </source>
</evidence>
<comment type="caution">
    <text evidence="2">The sequence shown here is derived from an EMBL/GenBank/DDBJ whole genome shotgun (WGS) entry which is preliminary data.</text>
</comment>
<dbReference type="Pfam" id="PF20345">
    <property type="entry name" value="DUF6640"/>
    <property type="match status" value="1"/>
</dbReference>
<keyword evidence="3" id="KW-1185">Reference proteome</keyword>
<reference evidence="2" key="1">
    <citation type="submission" date="2023-02" db="EMBL/GenBank/DDBJ databases">
        <title>Georgenia sp.10Sc9-8, isolated from a soil sample collected from the Taklamakan desert.</title>
        <authorList>
            <person name="Liu S."/>
        </authorList>
    </citation>
    <scope>NUCLEOTIDE SEQUENCE</scope>
    <source>
        <strain evidence="2">10Sc9-8</strain>
    </source>
</reference>
<organism evidence="2 3">
    <name type="scientific">Georgenia halotolerans</name>
    <dbReference type="NCBI Taxonomy" id="3028317"/>
    <lineage>
        <taxon>Bacteria</taxon>
        <taxon>Bacillati</taxon>
        <taxon>Actinomycetota</taxon>
        <taxon>Actinomycetes</taxon>
        <taxon>Micrococcales</taxon>
        <taxon>Bogoriellaceae</taxon>
        <taxon>Georgenia</taxon>
    </lineage>
</organism>
<accession>A0ABT5TUZ4</accession>
<evidence type="ECO:0008006" key="4">
    <source>
        <dbReference type="Google" id="ProtNLM"/>
    </source>
</evidence>
<dbReference type="Proteomes" id="UP001165561">
    <property type="component" value="Unassembled WGS sequence"/>
</dbReference>
<gene>
    <name evidence="2" type="ORF">PU560_04870</name>
</gene>
<feature type="transmembrane region" description="Helical" evidence="1">
    <location>
        <begin position="45"/>
        <end position="61"/>
    </location>
</feature>
<sequence>MTRGRTLLTVVAGLTAAGGWAADWNRTHLFNPRWPPHAKFHDAQTIVLGTLLGGAGLCLLLRDGPDRRRDTVWGAALPGLFWAAQGASFAFPGTAGLAAEFPELVPRVGRTWIDEKFAAGTMLGLTGLGYALERKEPAER</sequence>
<dbReference type="InterPro" id="IPR046580">
    <property type="entry name" value="DUF6640"/>
</dbReference>
<evidence type="ECO:0000313" key="2">
    <source>
        <dbReference type="EMBL" id="MDD9205799.1"/>
    </source>
</evidence>
<keyword evidence="1" id="KW-0472">Membrane</keyword>
<protein>
    <recommendedName>
        <fullName evidence="4">Acetyltransferase</fullName>
    </recommendedName>
</protein>
<keyword evidence="1" id="KW-0812">Transmembrane</keyword>
<proteinExistence type="predicted"/>
<evidence type="ECO:0000256" key="1">
    <source>
        <dbReference type="SAM" id="Phobius"/>
    </source>
</evidence>
<name>A0ABT5TUZ4_9MICO</name>
<dbReference type="EMBL" id="JARACI010000661">
    <property type="protein sequence ID" value="MDD9205799.1"/>
    <property type="molecule type" value="Genomic_DNA"/>
</dbReference>
<keyword evidence="1" id="KW-1133">Transmembrane helix</keyword>